<dbReference type="OrthoDB" id="7822597at2"/>
<dbReference type="Proteomes" id="UP000314011">
    <property type="component" value="Unassembled WGS sequence"/>
</dbReference>
<accession>A0A5C5GE13</accession>
<evidence type="ECO:0000313" key="1">
    <source>
        <dbReference type="EMBL" id="TNY32938.1"/>
    </source>
</evidence>
<keyword evidence="2" id="KW-1185">Reference proteome</keyword>
<dbReference type="EMBL" id="VFFF01000001">
    <property type="protein sequence ID" value="TNY32938.1"/>
    <property type="molecule type" value="Genomic_DNA"/>
</dbReference>
<evidence type="ECO:0000313" key="2">
    <source>
        <dbReference type="Proteomes" id="UP000314011"/>
    </source>
</evidence>
<protein>
    <submittedName>
        <fullName evidence="1">DUF2303 family protein</fullName>
    </submittedName>
</protein>
<gene>
    <name evidence="1" type="ORF">FHY64_06580</name>
</gene>
<comment type="caution">
    <text evidence="1">The sequence shown here is derived from an EMBL/GenBank/DDBJ whole genome shotgun (WGS) entry which is preliminary data.</text>
</comment>
<name>A0A5C5GE13_9RHOB</name>
<dbReference type="AlphaFoldDB" id="A0A5C5GE13"/>
<reference evidence="1 2" key="1">
    <citation type="submission" date="2019-06" db="EMBL/GenBank/DDBJ databases">
        <title>Genome of new Rhodobacteraceae sp. SM1903.</title>
        <authorList>
            <person name="Ren X."/>
        </authorList>
    </citation>
    <scope>NUCLEOTIDE SEQUENCE [LARGE SCALE GENOMIC DNA]</scope>
    <source>
        <strain evidence="1 2">SM1903</strain>
    </source>
</reference>
<organism evidence="1 2">
    <name type="scientific">Pelagovum pacificum</name>
    <dbReference type="NCBI Taxonomy" id="2588711"/>
    <lineage>
        <taxon>Bacteria</taxon>
        <taxon>Pseudomonadati</taxon>
        <taxon>Pseudomonadota</taxon>
        <taxon>Alphaproteobacteria</taxon>
        <taxon>Rhodobacterales</taxon>
        <taxon>Paracoccaceae</taxon>
        <taxon>Pelagovum</taxon>
    </lineage>
</organism>
<proteinExistence type="predicted"/>
<sequence>MTLPPTAIEETDMAPPTDPETLTELPLIGYSPDALAAVLDGARIADPEREGFNGAKVFLLPEGHQLKELPDPHALPPSIRQSVTLDDAASHITYVNRFSAETSVLIADYDAGRIQARLDWHGHNQHDAPLSARHDQHNATFKLLPSEEFTRWNSIADKLQEQTDFALFLEENASDIVDPEPGVMIEISRDLEASQGAKFRSKARLDNGDRTFTYEQDTVVKGDITIPTSFTLEIPLYHGEEPTQLECLFRWRPTPDGLLLGFRWRRVEYARRSHFNAIATRIAEETGLPLFFGRTA</sequence>
<dbReference type="Pfam" id="PF10065">
    <property type="entry name" value="DUF2303"/>
    <property type="match status" value="1"/>
</dbReference>
<dbReference type="InterPro" id="IPR019276">
    <property type="entry name" value="DUF2303"/>
</dbReference>